<comment type="caution">
    <text evidence="9">The sequence shown here is derived from an EMBL/GenBank/DDBJ whole genome shotgun (WGS) entry which is preliminary data.</text>
</comment>
<evidence type="ECO:0000313" key="9">
    <source>
        <dbReference type="EMBL" id="GDY32273.1"/>
    </source>
</evidence>
<dbReference type="EC" id="3.4.24.77" evidence="3"/>
<dbReference type="EMBL" id="BJFL01000022">
    <property type="protein sequence ID" value="GDY32273.1"/>
    <property type="molecule type" value="Genomic_DNA"/>
</dbReference>
<evidence type="ECO:0000256" key="2">
    <source>
        <dbReference type="ARBA" id="ARBA00006571"/>
    </source>
</evidence>
<keyword evidence="6" id="KW-0645">Protease</keyword>
<dbReference type="GO" id="GO:0008270">
    <property type="term" value="F:zinc ion binding"/>
    <property type="evidence" value="ECO:0007669"/>
    <property type="project" value="InterPro"/>
</dbReference>
<name>A0A4D4JEJ5_9PSEU</name>
<proteinExistence type="inferred from homology"/>
<sequence length="213" mass="21823">MLGGRVGRIAGAVITLVLPLLGGAIAEPSAEAAPPSPHAARIVYYDASGAAEFKQAVDEGAQAWNAAVHNVQLRPAGPGQAQVTVLADDGWPRTEPSGLGAGTVYMGREAVSEGFYPPRIAAHEFGHILGLPDNRNGRCDYLMSGHSSPTSCRSTTPHPSEAQQVEQNFAGGSAAYRVAAVKGDDGCFRAPESSEPSAARGGTARAAGARHAA</sequence>
<dbReference type="GO" id="GO:0004222">
    <property type="term" value="F:metalloendopeptidase activity"/>
    <property type="evidence" value="ECO:0007669"/>
    <property type="project" value="InterPro"/>
</dbReference>
<evidence type="ECO:0000256" key="3">
    <source>
        <dbReference type="ARBA" id="ARBA00012325"/>
    </source>
</evidence>
<keyword evidence="6" id="KW-0378">Hydrolase</keyword>
<dbReference type="SUPFAM" id="SSF55486">
    <property type="entry name" value="Metalloproteases ('zincins'), catalytic domain"/>
    <property type="match status" value="1"/>
</dbReference>
<reference evidence="10" key="1">
    <citation type="submission" date="2019-04" db="EMBL/GenBank/DDBJ databases">
        <title>Draft genome sequence of Pseudonocardiaceae bacterium SL3-2-4.</title>
        <authorList>
            <person name="Ningsih F."/>
            <person name="Yokota A."/>
            <person name="Sakai Y."/>
            <person name="Nanatani K."/>
            <person name="Yabe S."/>
            <person name="Oetari A."/>
            <person name="Sjamsuridzal W."/>
        </authorList>
    </citation>
    <scope>NUCLEOTIDE SEQUENCE [LARGE SCALE GENOMIC DNA]</scope>
    <source>
        <strain evidence="10">SL3-2-4</strain>
    </source>
</reference>
<dbReference type="Pfam" id="PF02031">
    <property type="entry name" value="Peptidase_M7"/>
    <property type="match status" value="1"/>
</dbReference>
<evidence type="ECO:0000256" key="8">
    <source>
        <dbReference type="SAM" id="MobiDB-lite"/>
    </source>
</evidence>
<gene>
    <name evidence="9" type="ORF">GTS_39060</name>
</gene>
<comment type="catalytic activity">
    <reaction evidence="1">
        <text>Hydrolyzes proteins with a preference for Tyr or Phe in the P1' position. Has no action on amino-acid p-nitroanilides.</text>
        <dbReference type="EC" id="3.4.24.77"/>
    </reaction>
</comment>
<accession>A0A4D4JEJ5</accession>
<comment type="similarity">
    <text evidence="2">Belongs to the peptidase M7 family.</text>
</comment>
<organism evidence="9 10">
    <name type="scientific">Gandjariella thermophila</name>
    <dbReference type="NCBI Taxonomy" id="1931992"/>
    <lineage>
        <taxon>Bacteria</taxon>
        <taxon>Bacillati</taxon>
        <taxon>Actinomycetota</taxon>
        <taxon>Actinomycetes</taxon>
        <taxon>Pseudonocardiales</taxon>
        <taxon>Pseudonocardiaceae</taxon>
        <taxon>Gandjariella</taxon>
    </lineage>
</organism>
<evidence type="ECO:0000256" key="5">
    <source>
        <dbReference type="ARBA" id="ARBA00022723"/>
    </source>
</evidence>
<feature type="region of interest" description="Disordered" evidence="8">
    <location>
        <begin position="187"/>
        <end position="213"/>
    </location>
</feature>
<keyword evidence="10" id="KW-1185">Reference proteome</keyword>
<dbReference type="AlphaFoldDB" id="A0A4D4JEJ5"/>
<evidence type="ECO:0000313" key="10">
    <source>
        <dbReference type="Proteomes" id="UP000298860"/>
    </source>
</evidence>
<dbReference type="OrthoDB" id="5243084at2"/>
<dbReference type="Gene3D" id="3.40.390.10">
    <property type="entry name" value="Collagenase (Catalytic Domain)"/>
    <property type="match status" value="1"/>
</dbReference>
<keyword evidence="5" id="KW-0479">Metal-binding</keyword>
<feature type="compositionally biased region" description="Low complexity" evidence="8">
    <location>
        <begin position="198"/>
        <end position="213"/>
    </location>
</feature>
<dbReference type="GO" id="GO:0005576">
    <property type="term" value="C:extracellular region"/>
    <property type="evidence" value="ECO:0007669"/>
    <property type="project" value="InterPro"/>
</dbReference>
<dbReference type="InterPro" id="IPR024079">
    <property type="entry name" value="MetalloPept_cat_dom_sf"/>
</dbReference>
<dbReference type="InterPro" id="IPR000013">
    <property type="entry name" value="Peptidase_M7"/>
</dbReference>
<evidence type="ECO:0000256" key="4">
    <source>
        <dbReference type="ARBA" id="ARBA00019129"/>
    </source>
</evidence>
<dbReference type="GO" id="GO:0006508">
    <property type="term" value="P:proteolysis"/>
    <property type="evidence" value="ECO:0007669"/>
    <property type="project" value="InterPro"/>
</dbReference>
<dbReference type="PRINTS" id="PR00787">
    <property type="entry name" value="NEUTRALPTASE"/>
</dbReference>
<evidence type="ECO:0000256" key="1">
    <source>
        <dbReference type="ARBA" id="ARBA00000612"/>
    </source>
</evidence>
<evidence type="ECO:0000256" key="7">
    <source>
        <dbReference type="ARBA" id="ARBA00029927"/>
    </source>
</evidence>
<dbReference type="Proteomes" id="UP000298860">
    <property type="component" value="Unassembled WGS sequence"/>
</dbReference>
<protein>
    <recommendedName>
        <fullName evidence="4">Extracellular small neutral protease</fullName>
        <ecNumber evidence="3">3.4.24.77</ecNumber>
    </recommendedName>
    <alternativeName>
        <fullName evidence="7">Snapalysin</fullName>
    </alternativeName>
</protein>
<keyword evidence="6" id="KW-0482">Metalloprotease</keyword>
<evidence type="ECO:0000256" key="6">
    <source>
        <dbReference type="ARBA" id="ARBA00023049"/>
    </source>
</evidence>
<dbReference type="RefSeq" id="WP_137815300.1">
    <property type="nucleotide sequence ID" value="NZ_BJFL01000022.1"/>
</dbReference>